<dbReference type="PANTHER" id="PTHR46720">
    <property type="entry name" value="HYDROXYLASE, PUTATIVE (AFU_ORTHOLOGUE AFUA_3G01460)-RELATED"/>
    <property type="match status" value="1"/>
</dbReference>
<dbReference type="Gene3D" id="3.50.50.60">
    <property type="entry name" value="FAD/NAD(P)-binding domain"/>
    <property type="match status" value="1"/>
</dbReference>
<gene>
    <name evidence="5" type="ORF">BD289DRAFT_483274</name>
</gene>
<keyword evidence="6" id="KW-1185">Reference proteome</keyword>
<keyword evidence="2" id="KW-0274">FAD</keyword>
<sequence length="424" mass="46644">MDSVTIIGAGLSGLALALGLHLKGIRATIYESRATPLNIGGAVMISPNGLRVLDALNIYQGVKPQGYSFDRLDFKSAATGDLLETYEFGNADRYGYRALRVYRTVLINALLEEVERKGIPVVFGKRFSHVVEDTAQGVTFAFADGSTEKAGLLVGADGIHSKVRRHLYPDLEPTFIHMAGITAAVPTAQLKVPEGYHIPVTITSPQGAFVIAPQEVDGSEVLIGKQRRLLGDDNDEATKPPGWEKTLEAKQDAVRFLQQGNEQFPEIVHNATSQIDPARINIWPFYVVPRLERWASATRRVVILGDAAHAIPPSAGQGINQAFEDVYVLALLLGRLGGAGEDEKLHTDALSFWQEYRQARVDKVLDLNRQIDLRRMPSDDKLVGTGSGVLKEEFDLEWLYNADLNGVVDEWFAKQKEESQAVEN</sequence>
<dbReference type="STRING" id="2025994.A0A2T3A633"/>
<dbReference type="InterPro" id="IPR051104">
    <property type="entry name" value="FAD_monoxygenase"/>
</dbReference>
<dbReference type="GO" id="GO:0044550">
    <property type="term" value="P:secondary metabolite biosynthetic process"/>
    <property type="evidence" value="ECO:0007669"/>
    <property type="project" value="TreeGrafter"/>
</dbReference>
<dbReference type="EMBL" id="KZ678458">
    <property type="protein sequence ID" value="PSR83591.1"/>
    <property type="molecule type" value="Genomic_DNA"/>
</dbReference>
<evidence type="ECO:0000259" key="4">
    <source>
        <dbReference type="Pfam" id="PF01494"/>
    </source>
</evidence>
<proteinExistence type="predicted"/>
<dbReference type="GO" id="GO:0071949">
    <property type="term" value="F:FAD binding"/>
    <property type="evidence" value="ECO:0007669"/>
    <property type="project" value="InterPro"/>
</dbReference>
<dbReference type="OrthoDB" id="16820at2759"/>
<evidence type="ECO:0000256" key="3">
    <source>
        <dbReference type="ARBA" id="ARBA00023002"/>
    </source>
</evidence>
<dbReference type="SUPFAM" id="SSF51905">
    <property type="entry name" value="FAD/NAD(P)-binding domain"/>
    <property type="match status" value="1"/>
</dbReference>
<keyword evidence="3" id="KW-0560">Oxidoreductase</keyword>
<evidence type="ECO:0000256" key="1">
    <source>
        <dbReference type="ARBA" id="ARBA00022630"/>
    </source>
</evidence>
<accession>A0A2T3A633</accession>
<dbReference type="Proteomes" id="UP000241462">
    <property type="component" value="Unassembled WGS sequence"/>
</dbReference>
<dbReference type="PANTHER" id="PTHR46720:SF1">
    <property type="entry name" value="HYDROXYLASE, PUTATIVE (AFU_ORTHOLOGUE AFUA_8G06050)-RELATED"/>
    <property type="match status" value="1"/>
</dbReference>
<dbReference type="Pfam" id="PF01494">
    <property type="entry name" value="FAD_binding_3"/>
    <property type="match status" value="1"/>
</dbReference>
<feature type="domain" description="FAD-binding" evidence="4">
    <location>
        <begin position="3"/>
        <end position="347"/>
    </location>
</feature>
<evidence type="ECO:0000313" key="6">
    <source>
        <dbReference type="Proteomes" id="UP000241462"/>
    </source>
</evidence>
<dbReference type="AlphaFoldDB" id="A0A2T3A633"/>
<reference evidence="5 6" key="1">
    <citation type="journal article" date="2018" name="Mycol. Prog.">
        <title>Coniella lustricola, a new species from submerged detritus.</title>
        <authorList>
            <person name="Raudabaugh D.B."/>
            <person name="Iturriaga T."/>
            <person name="Carver A."/>
            <person name="Mondo S."/>
            <person name="Pangilinan J."/>
            <person name="Lipzen A."/>
            <person name="He G."/>
            <person name="Amirebrahimi M."/>
            <person name="Grigoriev I.V."/>
            <person name="Miller A.N."/>
        </authorList>
    </citation>
    <scope>NUCLEOTIDE SEQUENCE [LARGE SCALE GENOMIC DNA]</scope>
    <source>
        <strain evidence="5 6">B22-T-1</strain>
    </source>
</reference>
<dbReference type="InterPro" id="IPR002938">
    <property type="entry name" value="FAD-bd"/>
</dbReference>
<keyword evidence="1" id="KW-0285">Flavoprotein</keyword>
<dbReference type="GO" id="GO:0016491">
    <property type="term" value="F:oxidoreductase activity"/>
    <property type="evidence" value="ECO:0007669"/>
    <property type="project" value="UniProtKB-KW"/>
</dbReference>
<dbReference type="FunFam" id="3.50.50.60:FF:000156">
    <property type="entry name" value="Salicylate hydroxylase, putative"/>
    <property type="match status" value="1"/>
</dbReference>
<dbReference type="PRINTS" id="PR00420">
    <property type="entry name" value="RNGMNOXGNASE"/>
</dbReference>
<protein>
    <submittedName>
        <fullName evidence="5">Putative salicylate hydroxylase</fullName>
    </submittedName>
</protein>
<evidence type="ECO:0000313" key="5">
    <source>
        <dbReference type="EMBL" id="PSR83591.1"/>
    </source>
</evidence>
<dbReference type="InterPro" id="IPR036188">
    <property type="entry name" value="FAD/NAD-bd_sf"/>
</dbReference>
<name>A0A2T3A633_9PEZI</name>
<dbReference type="InParanoid" id="A0A2T3A633"/>
<organism evidence="5 6">
    <name type="scientific">Coniella lustricola</name>
    <dbReference type="NCBI Taxonomy" id="2025994"/>
    <lineage>
        <taxon>Eukaryota</taxon>
        <taxon>Fungi</taxon>
        <taxon>Dikarya</taxon>
        <taxon>Ascomycota</taxon>
        <taxon>Pezizomycotina</taxon>
        <taxon>Sordariomycetes</taxon>
        <taxon>Sordariomycetidae</taxon>
        <taxon>Diaporthales</taxon>
        <taxon>Schizoparmaceae</taxon>
        <taxon>Coniella</taxon>
    </lineage>
</organism>
<evidence type="ECO:0000256" key="2">
    <source>
        <dbReference type="ARBA" id="ARBA00022827"/>
    </source>
</evidence>